<gene>
    <name evidence="1" type="ORF">PAQU9191_01530</name>
</gene>
<evidence type="ECO:0000313" key="1">
    <source>
        <dbReference type="EMBL" id="SMY16299.1"/>
    </source>
</evidence>
<accession>A0A1Y6KVT1</accession>
<evidence type="ECO:0000313" key="2">
    <source>
        <dbReference type="Proteomes" id="UP000196485"/>
    </source>
</evidence>
<dbReference type="SUPFAM" id="SSF52467">
    <property type="entry name" value="DHS-like NAD/FAD-binding domain"/>
    <property type="match status" value="1"/>
</dbReference>
<proteinExistence type="predicted"/>
<sequence>MLSYPDQMTSEFNLHKIYDHNLNFLVGAGASSGFLPTLALKIKELDGQKCTFETLAKKYENNQEMTTLLFMLYYRECIKPGLPTAASGGLKFRPRYPMRNKVINEYKRFITTLIQVLNKQKASAKRANIFTTNYDSCFEIASEELMAERIAQFEVNDGSTGFQSRTFHTRNFNNRVVNKGVFDRHDQYIPQLNLLHAHGSVHWTKGNKNGDIKLNYGNSCYKIDFTLSENQLLNAFKTILYDENKTISDLITFAEDSDISVLRFEHFWPAYNKMPIVNPTKWKFHETVFEEAYYQILRHLSYELERPNSILIVFGFSFADEHILSLVQRALSNPSLTMYVVCYNETTKEWIKDLFKEYANVKYLYSESNALDFKLFNDEYFTIHKPKKQDQRLDAAKVIVNQALEAIAAGEQL</sequence>
<dbReference type="EMBL" id="FYAH01000002">
    <property type="protein sequence ID" value="SMY16299.1"/>
    <property type="molecule type" value="Genomic_DNA"/>
</dbReference>
<dbReference type="AlphaFoldDB" id="A0A1Y6KVT1"/>
<organism evidence="1 2">
    <name type="scientific">Photobacterium aquimaris</name>
    <dbReference type="NCBI Taxonomy" id="512643"/>
    <lineage>
        <taxon>Bacteria</taxon>
        <taxon>Pseudomonadati</taxon>
        <taxon>Pseudomonadota</taxon>
        <taxon>Gammaproteobacteria</taxon>
        <taxon>Vibrionales</taxon>
        <taxon>Vibrionaceae</taxon>
        <taxon>Photobacterium</taxon>
    </lineage>
</organism>
<reference evidence="2" key="1">
    <citation type="submission" date="2017-06" db="EMBL/GenBank/DDBJ databases">
        <authorList>
            <person name="Rodrigo-Torres L."/>
            <person name="Arahal R. D."/>
            <person name="Lucena T."/>
        </authorList>
    </citation>
    <scope>NUCLEOTIDE SEQUENCE [LARGE SCALE GENOMIC DNA]</scope>
    <source>
        <strain evidence="2">type strain: CECT 9192</strain>
    </source>
</reference>
<name>A0A1Y6KVT1_9GAMM</name>
<keyword evidence="2" id="KW-1185">Reference proteome</keyword>
<dbReference type="InterPro" id="IPR029035">
    <property type="entry name" value="DHS-like_NAD/FAD-binding_dom"/>
</dbReference>
<protein>
    <submittedName>
        <fullName evidence="1">Uncharacterized protein</fullName>
    </submittedName>
</protein>
<dbReference type="Proteomes" id="UP000196485">
    <property type="component" value="Unassembled WGS sequence"/>
</dbReference>